<keyword evidence="2" id="KW-1133">Transmembrane helix</keyword>
<sequence>MNTTTKVILGITVAAAAGAAIGMLLAPEKGTDLQKKIKDGAKDWLSQFSGLIVMGKELASEFKSKAQNEVDELESEFSDYRNT</sequence>
<evidence type="ECO:0000313" key="4">
    <source>
        <dbReference type="Proteomes" id="UP000288227"/>
    </source>
</evidence>
<keyword evidence="4" id="KW-1185">Reference proteome</keyword>
<dbReference type="AlphaFoldDB" id="A0A401U6B5"/>
<keyword evidence="2" id="KW-0812">Transmembrane</keyword>
<evidence type="ECO:0000256" key="1">
    <source>
        <dbReference type="SAM" id="Coils"/>
    </source>
</evidence>
<reference evidence="3 4" key="1">
    <citation type="submission" date="2018-11" db="EMBL/GenBank/DDBJ databases">
        <title>Chryseotalea sanarue gen. nov., sp., nov., a member of the family Cytophagaceae, isolated from a brackish lake in Hamamatsu Japan.</title>
        <authorList>
            <person name="Maejima Y."/>
            <person name="Iino T."/>
            <person name="Muraguchi Y."/>
            <person name="Fukuda K."/>
            <person name="Ohkuma M."/>
            <person name="Moriuchi R."/>
            <person name="Dohra H."/>
            <person name="Kimbara K."/>
            <person name="Shintani M."/>
        </authorList>
    </citation>
    <scope>NUCLEOTIDE SEQUENCE [LARGE SCALE GENOMIC DNA]</scope>
    <source>
        <strain evidence="3 4">Ys</strain>
    </source>
</reference>
<comment type="caution">
    <text evidence="3">The sequence shown here is derived from an EMBL/GenBank/DDBJ whole genome shotgun (WGS) entry which is preliminary data.</text>
</comment>
<name>A0A401U6B5_9BACT</name>
<evidence type="ECO:0000256" key="2">
    <source>
        <dbReference type="SAM" id="Phobius"/>
    </source>
</evidence>
<evidence type="ECO:0000313" key="3">
    <source>
        <dbReference type="EMBL" id="GCC50471.1"/>
    </source>
</evidence>
<dbReference type="InterPro" id="IPR024623">
    <property type="entry name" value="YtxH"/>
</dbReference>
<dbReference type="Proteomes" id="UP000288227">
    <property type="component" value="Unassembled WGS sequence"/>
</dbReference>
<feature type="transmembrane region" description="Helical" evidence="2">
    <location>
        <begin position="6"/>
        <end position="26"/>
    </location>
</feature>
<proteinExistence type="predicted"/>
<dbReference type="OrthoDB" id="679081at2"/>
<gene>
    <name evidence="3" type="ORF">SanaruYs_06860</name>
</gene>
<keyword evidence="2" id="KW-0472">Membrane</keyword>
<keyword evidence="1" id="KW-0175">Coiled coil</keyword>
<feature type="coiled-coil region" evidence="1">
    <location>
        <begin position="56"/>
        <end position="83"/>
    </location>
</feature>
<protein>
    <submittedName>
        <fullName evidence="3">YtxH domain-containing protein</fullName>
    </submittedName>
</protein>
<dbReference type="Pfam" id="PF12732">
    <property type="entry name" value="YtxH"/>
    <property type="match status" value="1"/>
</dbReference>
<organism evidence="3 4">
    <name type="scientific">Chryseotalea sanaruensis</name>
    <dbReference type="NCBI Taxonomy" id="2482724"/>
    <lineage>
        <taxon>Bacteria</taxon>
        <taxon>Pseudomonadati</taxon>
        <taxon>Bacteroidota</taxon>
        <taxon>Cytophagia</taxon>
        <taxon>Cytophagales</taxon>
        <taxon>Chryseotaleaceae</taxon>
        <taxon>Chryseotalea</taxon>
    </lineage>
</organism>
<accession>A0A401U6B5</accession>
<dbReference type="RefSeq" id="WP_127121100.1">
    <property type="nucleotide sequence ID" value="NZ_BHXQ01000001.1"/>
</dbReference>
<dbReference type="EMBL" id="BHXQ01000001">
    <property type="protein sequence ID" value="GCC50471.1"/>
    <property type="molecule type" value="Genomic_DNA"/>
</dbReference>